<reference evidence="2 3" key="1">
    <citation type="submission" date="2019-01" db="EMBL/GenBank/DDBJ databases">
        <title>Egibacter rhizosphaerae EGI 80759T.</title>
        <authorList>
            <person name="Chen D.-D."/>
            <person name="Tian Y."/>
            <person name="Jiao J.-Y."/>
            <person name="Zhang X.-T."/>
            <person name="Zhang Y.-G."/>
            <person name="Zhang Y."/>
            <person name="Xiao M."/>
            <person name="Shu W.-S."/>
            <person name="Li W.-J."/>
        </authorList>
    </citation>
    <scope>NUCLEOTIDE SEQUENCE [LARGE SCALE GENOMIC DNA]</scope>
    <source>
        <strain evidence="2 3">EGI 80759</strain>
    </source>
</reference>
<evidence type="ECO:0000313" key="3">
    <source>
        <dbReference type="Proteomes" id="UP000291469"/>
    </source>
</evidence>
<feature type="transmembrane region" description="Helical" evidence="1">
    <location>
        <begin position="27"/>
        <end position="48"/>
    </location>
</feature>
<evidence type="ECO:0000313" key="2">
    <source>
        <dbReference type="EMBL" id="QBI20039.1"/>
    </source>
</evidence>
<proteinExistence type="predicted"/>
<name>A0A411YFT5_9ACTN</name>
<keyword evidence="3" id="KW-1185">Reference proteome</keyword>
<dbReference type="EMBL" id="CP036402">
    <property type="protein sequence ID" value="QBI20039.1"/>
    <property type="molecule type" value="Genomic_DNA"/>
</dbReference>
<keyword evidence="1" id="KW-1133">Transmembrane helix</keyword>
<organism evidence="2 3">
    <name type="scientific">Egibacter rhizosphaerae</name>
    <dbReference type="NCBI Taxonomy" id="1670831"/>
    <lineage>
        <taxon>Bacteria</taxon>
        <taxon>Bacillati</taxon>
        <taxon>Actinomycetota</taxon>
        <taxon>Nitriliruptoria</taxon>
        <taxon>Egibacterales</taxon>
        <taxon>Egibacteraceae</taxon>
        <taxon>Egibacter</taxon>
    </lineage>
</organism>
<accession>A0A411YFT5</accession>
<keyword evidence="1" id="KW-0812">Transmembrane</keyword>
<dbReference type="RefSeq" id="WP_131155036.1">
    <property type="nucleotide sequence ID" value="NZ_CP036402.1"/>
</dbReference>
<protein>
    <submittedName>
        <fullName evidence="2">Uncharacterized protein</fullName>
    </submittedName>
</protein>
<dbReference type="KEGG" id="erz:ER308_11025"/>
<dbReference type="AlphaFoldDB" id="A0A411YFT5"/>
<dbReference type="Proteomes" id="UP000291469">
    <property type="component" value="Chromosome"/>
</dbReference>
<gene>
    <name evidence="2" type="ORF">ER308_11025</name>
</gene>
<keyword evidence="1" id="KW-0472">Membrane</keyword>
<evidence type="ECO:0000256" key="1">
    <source>
        <dbReference type="SAM" id="Phobius"/>
    </source>
</evidence>
<sequence length="68" mass="7289">MITRSRGRVGAVGKVAARRHEERGEGVVSVAIAVLIIAFLGVALWLIFDALVDDVGDDIETQIEEIGD</sequence>